<gene>
    <name evidence="4" type="ORF">PYCCODRAFT_1435846</name>
</gene>
<dbReference type="PRINTS" id="PR00081">
    <property type="entry name" value="GDHRDH"/>
</dbReference>
<dbReference type="InterPro" id="IPR020904">
    <property type="entry name" value="Sc_DH/Rdtase_CS"/>
</dbReference>
<dbReference type="Gene3D" id="3.40.50.720">
    <property type="entry name" value="NAD(P)-binding Rossmann-like Domain"/>
    <property type="match status" value="1"/>
</dbReference>
<dbReference type="OrthoDB" id="1888931at2759"/>
<dbReference type="Proteomes" id="UP000193067">
    <property type="component" value="Unassembled WGS sequence"/>
</dbReference>
<dbReference type="GO" id="GO:0006633">
    <property type="term" value="P:fatty acid biosynthetic process"/>
    <property type="evidence" value="ECO:0007669"/>
    <property type="project" value="TreeGrafter"/>
</dbReference>
<accession>A0A1Y2IM47</accession>
<evidence type="ECO:0000313" key="5">
    <source>
        <dbReference type="Proteomes" id="UP000193067"/>
    </source>
</evidence>
<organism evidence="4 5">
    <name type="scientific">Trametes coccinea (strain BRFM310)</name>
    <name type="common">Pycnoporus coccineus</name>
    <dbReference type="NCBI Taxonomy" id="1353009"/>
    <lineage>
        <taxon>Eukaryota</taxon>
        <taxon>Fungi</taxon>
        <taxon>Dikarya</taxon>
        <taxon>Basidiomycota</taxon>
        <taxon>Agaricomycotina</taxon>
        <taxon>Agaricomycetes</taxon>
        <taxon>Polyporales</taxon>
        <taxon>Polyporaceae</taxon>
        <taxon>Trametes</taxon>
    </lineage>
</organism>
<dbReference type="PANTHER" id="PTHR42760:SF127">
    <property type="entry name" value="3-KETOACYL-ACYL CARRIER PROTEIN REDUCTASE-RELATED"/>
    <property type="match status" value="1"/>
</dbReference>
<dbReference type="AlphaFoldDB" id="A0A1Y2IM47"/>
<dbReference type="PANTHER" id="PTHR42760">
    <property type="entry name" value="SHORT-CHAIN DEHYDROGENASES/REDUCTASES FAMILY MEMBER"/>
    <property type="match status" value="1"/>
</dbReference>
<keyword evidence="3" id="KW-0560">Oxidoreductase</keyword>
<dbReference type="GO" id="GO:0048038">
    <property type="term" value="F:quinone binding"/>
    <property type="evidence" value="ECO:0007669"/>
    <property type="project" value="TreeGrafter"/>
</dbReference>
<sequence>MSSSADTTIFPLQGKLALITGCTGGIGQATARAFARSGCSIAVHHSSAKSKGKADALVAELVKLAPGVKAAAFEADLSTYENARKLYDQVAEVLGHPDILFSNHGVTGPRIGPEGDMQMVSAEEFEATWRTNAGTHYVLAQKCLPHMQEQKWGRIIFTSSVAAGTGGVIGPQYASSKSALHGLIHWLSLRYCKEGILTNGVAPALIEDTEMMKNPSDAVRSKIPIGRLGKPDEIAQIVLMLATNAYMTNKILVADGGWTNGGGF</sequence>
<protein>
    <submittedName>
        <fullName evidence="4">3-oxoacyl-reductase</fullName>
    </submittedName>
</protein>
<dbReference type="InterPro" id="IPR002347">
    <property type="entry name" value="SDR_fam"/>
</dbReference>
<dbReference type="Pfam" id="PF00106">
    <property type="entry name" value="adh_short"/>
    <property type="match status" value="1"/>
</dbReference>
<evidence type="ECO:0000256" key="3">
    <source>
        <dbReference type="ARBA" id="ARBA00023002"/>
    </source>
</evidence>
<evidence type="ECO:0000313" key="4">
    <source>
        <dbReference type="EMBL" id="OSD02179.1"/>
    </source>
</evidence>
<dbReference type="PROSITE" id="PS00061">
    <property type="entry name" value="ADH_SHORT"/>
    <property type="match status" value="1"/>
</dbReference>
<dbReference type="CDD" id="cd05233">
    <property type="entry name" value="SDR_c"/>
    <property type="match status" value="1"/>
</dbReference>
<keyword evidence="5" id="KW-1185">Reference proteome</keyword>
<proteinExistence type="inferred from homology"/>
<dbReference type="FunFam" id="3.40.50.720:FF:000173">
    <property type="entry name" value="3-oxoacyl-[acyl-carrier protein] reductase"/>
    <property type="match status" value="1"/>
</dbReference>
<reference evidence="4 5" key="1">
    <citation type="journal article" date="2015" name="Biotechnol. Biofuels">
        <title>Enhanced degradation of softwood versus hardwood by the white-rot fungus Pycnoporus coccineus.</title>
        <authorList>
            <person name="Couturier M."/>
            <person name="Navarro D."/>
            <person name="Chevret D."/>
            <person name="Henrissat B."/>
            <person name="Piumi F."/>
            <person name="Ruiz-Duenas F.J."/>
            <person name="Martinez A.T."/>
            <person name="Grigoriev I.V."/>
            <person name="Riley R."/>
            <person name="Lipzen A."/>
            <person name="Berrin J.G."/>
            <person name="Master E.R."/>
            <person name="Rosso M.N."/>
        </authorList>
    </citation>
    <scope>NUCLEOTIDE SEQUENCE [LARGE SCALE GENOMIC DNA]</scope>
    <source>
        <strain evidence="4 5">BRFM310</strain>
    </source>
</reference>
<dbReference type="InterPro" id="IPR036291">
    <property type="entry name" value="NAD(P)-bd_dom_sf"/>
</dbReference>
<dbReference type="SUPFAM" id="SSF51735">
    <property type="entry name" value="NAD(P)-binding Rossmann-fold domains"/>
    <property type="match status" value="1"/>
</dbReference>
<dbReference type="STRING" id="1353009.A0A1Y2IM47"/>
<dbReference type="GO" id="GO:0016616">
    <property type="term" value="F:oxidoreductase activity, acting on the CH-OH group of donors, NAD or NADP as acceptor"/>
    <property type="evidence" value="ECO:0007669"/>
    <property type="project" value="TreeGrafter"/>
</dbReference>
<evidence type="ECO:0000256" key="2">
    <source>
        <dbReference type="ARBA" id="ARBA00022857"/>
    </source>
</evidence>
<dbReference type="EMBL" id="KZ084107">
    <property type="protein sequence ID" value="OSD02179.1"/>
    <property type="molecule type" value="Genomic_DNA"/>
</dbReference>
<keyword evidence="2" id="KW-0521">NADP</keyword>
<evidence type="ECO:0000256" key="1">
    <source>
        <dbReference type="ARBA" id="ARBA00006484"/>
    </source>
</evidence>
<name>A0A1Y2IM47_TRAC3</name>
<comment type="similarity">
    <text evidence="1">Belongs to the short-chain dehydrogenases/reductases (SDR) family.</text>
</comment>